<feature type="domain" description="HTH crp-type" evidence="13">
    <location>
        <begin position="145"/>
        <end position="218"/>
    </location>
</feature>
<gene>
    <name evidence="14" type="ORF">OD750_008650</name>
</gene>
<evidence type="ECO:0000313" key="15">
    <source>
        <dbReference type="Proteomes" id="UP001139971"/>
    </source>
</evidence>
<evidence type="ECO:0000256" key="7">
    <source>
        <dbReference type="ARBA" id="ARBA00023015"/>
    </source>
</evidence>
<evidence type="ECO:0000256" key="2">
    <source>
        <dbReference type="ARBA" id="ARBA00011738"/>
    </source>
</evidence>
<organism evidence="14 15">
    <name type="scientific">Tahibacter soli</name>
    <dbReference type="NCBI Taxonomy" id="2983605"/>
    <lineage>
        <taxon>Bacteria</taxon>
        <taxon>Pseudomonadati</taxon>
        <taxon>Pseudomonadota</taxon>
        <taxon>Gammaproteobacteria</taxon>
        <taxon>Lysobacterales</taxon>
        <taxon>Rhodanobacteraceae</taxon>
        <taxon>Tahibacter</taxon>
    </lineage>
</organism>
<dbReference type="InterPro" id="IPR036390">
    <property type="entry name" value="WH_DNA-bd_sf"/>
</dbReference>
<evidence type="ECO:0000256" key="11">
    <source>
        <dbReference type="ARBA" id="ARBA00023163"/>
    </source>
</evidence>
<evidence type="ECO:0000259" key="13">
    <source>
        <dbReference type="PROSITE" id="PS51063"/>
    </source>
</evidence>
<protein>
    <recommendedName>
        <fullName evidence="3">CRP-like protein Clp</fullName>
    </recommendedName>
    <alternativeName>
        <fullName evidence="12">Catabolite activation-like protein</fullName>
    </alternativeName>
</protein>
<dbReference type="InterPro" id="IPR014710">
    <property type="entry name" value="RmlC-like_jellyroll"/>
</dbReference>
<dbReference type="SUPFAM" id="SSF51206">
    <property type="entry name" value="cAMP-binding domain-like"/>
    <property type="match status" value="1"/>
</dbReference>
<dbReference type="GO" id="GO:0003700">
    <property type="term" value="F:DNA-binding transcription factor activity"/>
    <property type="evidence" value="ECO:0007669"/>
    <property type="project" value="TreeGrafter"/>
</dbReference>
<keyword evidence="15" id="KW-1185">Reference proteome</keyword>
<evidence type="ECO:0000256" key="6">
    <source>
        <dbReference type="ARBA" id="ARBA00022636"/>
    </source>
</evidence>
<dbReference type="GO" id="GO:0003824">
    <property type="term" value="F:catalytic activity"/>
    <property type="evidence" value="ECO:0007669"/>
    <property type="project" value="UniProtKB-KW"/>
</dbReference>
<sequence>MKLADTVAPIRPATAAFDVDALAPHLPTTRRRLRTGQHLYRAGQAFHALYFVHAGFLRTSLVADDGREQVTGFPMRGDLVGCDAIGAGAHIGDAIALDTCEIVELAYPAVLDACRGVPALHGMLAEAMGAELRRDRARLLALATLSAEQRVAWFLRGLARRQRALGYSAHHLCLRMSRVDIGNYLALKHETVTRALSHLDADGVIAVERREVRIPCVERLDAAAGAGAAVASRAA</sequence>
<dbReference type="InterPro" id="IPR018490">
    <property type="entry name" value="cNMP-bd_dom_sf"/>
</dbReference>
<evidence type="ECO:0000256" key="12">
    <source>
        <dbReference type="ARBA" id="ARBA00031697"/>
    </source>
</evidence>
<dbReference type="PROSITE" id="PS51063">
    <property type="entry name" value="HTH_CRP_2"/>
    <property type="match status" value="1"/>
</dbReference>
<dbReference type="CDD" id="cd00038">
    <property type="entry name" value="CAP_ED"/>
    <property type="match status" value="1"/>
</dbReference>
<dbReference type="InterPro" id="IPR012318">
    <property type="entry name" value="HTH_CRP"/>
</dbReference>
<dbReference type="SUPFAM" id="SSF46785">
    <property type="entry name" value="Winged helix' DNA-binding domain"/>
    <property type="match status" value="1"/>
</dbReference>
<keyword evidence="9" id="KW-0238">DNA-binding</keyword>
<dbReference type="AlphaFoldDB" id="A0A9X4BGD0"/>
<dbReference type="InterPro" id="IPR050397">
    <property type="entry name" value="Env_Response_Regulators"/>
</dbReference>
<dbReference type="PANTHER" id="PTHR24567:SF75">
    <property type="entry name" value="FUMARATE AND NITRATE REDUCTION REGULATORY PROTEIN"/>
    <property type="match status" value="1"/>
</dbReference>
<dbReference type="RefSeq" id="WP_263545051.1">
    <property type="nucleotide sequence ID" value="NZ_JAOVZO020000014.1"/>
</dbReference>
<dbReference type="InterPro" id="IPR000595">
    <property type="entry name" value="cNMP-bd_dom"/>
</dbReference>
<dbReference type="Gene3D" id="1.10.10.10">
    <property type="entry name" value="Winged helix-like DNA-binding domain superfamily/Winged helix DNA-binding domain"/>
    <property type="match status" value="1"/>
</dbReference>
<evidence type="ECO:0000256" key="3">
    <source>
        <dbReference type="ARBA" id="ARBA00020769"/>
    </source>
</evidence>
<evidence type="ECO:0000256" key="5">
    <source>
        <dbReference type="ARBA" id="ARBA00022533"/>
    </source>
</evidence>
<dbReference type="InterPro" id="IPR036388">
    <property type="entry name" value="WH-like_DNA-bd_sf"/>
</dbReference>
<comment type="subunit">
    <text evidence="2">Homodimer.</text>
</comment>
<comment type="caution">
    <text evidence="14">The sequence shown here is derived from an EMBL/GenBank/DDBJ whole genome shotgun (WGS) entry which is preliminary data.</text>
</comment>
<dbReference type="Pfam" id="PF00027">
    <property type="entry name" value="cNMP_binding"/>
    <property type="match status" value="1"/>
</dbReference>
<dbReference type="SMART" id="SM00100">
    <property type="entry name" value="cNMP"/>
    <property type="match status" value="1"/>
</dbReference>
<evidence type="ECO:0000256" key="1">
    <source>
        <dbReference type="ARBA" id="ARBA00004496"/>
    </source>
</evidence>
<keyword evidence="4" id="KW-0678">Repressor</keyword>
<dbReference type="GO" id="GO:0003677">
    <property type="term" value="F:DNA binding"/>
    <property type="evidence" value="ECO:0007669"/>
    <property type="project" value="UniProtKB-KW"/>
</dbReference>
<keyword evidence="11" id="KW-0804">Transcription</keyword>
<evidence type="ECO:0000256" key="10">
    <source>
        <dbReference type="ARBA" id="ARBA00023159"/>
    </source>
</evidence>
<dbReference type="Proteomes" id="UP001139971">
    <property type="component" value="Unassembled WGS sequence"/>
</dbReference>
<keyword evidence="10" id="KW-0010">Activator</keyword>
<keyword evidence="7" id="KW-0805">Transcription regulation</keyword>
<dbReference type="GO" id="GO:0005829">
    <property type="term" value="C:cytosol"/>
    <property type="evidence" value="ECO:0007669"/>
    <property type="project" value="TreeGrafter"/>
</dbReference>
<evidence type="ECO:0000256" key="8">
    <source>
        <dbReference type="ARBA" id="ARBA00023026"/>
    </source>
</evidence>
<evidence type="ECO:0000256" key="9">
    <source>
        <dbReference type="ARBA" id="ARBA00023125"/>
    </source>
</evidence>
<name>A0A9X4BGD0_9GAMM</name>
<accession>A0A9X4BGD0</accession>
<evidence type="ECO:0000313" key="14">
    <source>
        <dbReference type="EMBL" id="MDC8012615.1"/>
    </source>
</evidence>
<keyword evidence="6" id="KW-0973">c-di-GMP</keyword>
<keyword evidence="8" id="KW-0843">Virulence</keyword>
<dbReference type="Gene3D" id="2.60.120.10">
    <property type="entry name" value="Jelly Rolls"/>
    <property type="match status" value="1"/>
</dbReference>
<keyword evidence="5" id="KW-0021">Allosteric enzyme</keyword>
<dbReference type="EMBL" id="JAOVZO020000014">
    <property type="protein sequence ID" value="MDC8012615.1"/>
    <property type="molecule type" value="Genomic_DNA"/>
</dbReference>
<dbReference type="Pfam" id="PF13545">
    <property type="entry name" value="HTH_Crp_2"/>
    <property type="match status" value="1"/>
</dbReference>
<evidence type="ECO:0000256" key="4">
    <source>
        <dbReference type="ARBA" id="ARBA00022491"/>
    </source>
</evidence>
<dbReference type="SMART" id="SM00419">
    <property type="entry name" value="HTH_CRP"/>
    <property type="match status" value="1"/>
</dbReference>
<dbReference type="PANTHER" id="PTHR24567">
    <property type="entry name" value="CRP FAMILY TRANSCRIPTIONAL REGULATORY PROTEIN"/>
    <property type="match status" value="1"/>
</dbReference>
<proteinExistence type="predicted"/>
<reference evidence="14" key="1">
    <citation type="submission" date="2023-02" db="EMBL/GenBank/DDBJ databases">
        <title>Tahibacter soli sp. nov. isolated from soil.</title>
        <authorList>
            <person name="Baek J.H."/>
            <person name="Lee J.K."/>
            <person name="Choi D.G."/>
            <person name="Jeon C.O."/>
        </authorList>
    </citation>
    <scope>NUCLEOTIDE SEQUENCE</scope>
    <source>
        <strain evidence="14">BL</strain>
    </source>
</reference>
<dbReference type="PRINTS" id="PR00034">
    <property type="entry name" value="HTHCRP"/>
</dbReference>
<comment type="subcellular location">
    <subcellularLocation>
        <location evidence="1">Cytoplasm</location>
    </subcellularLocation>
</comment>